<sequence length="44" mass="5135">MVTFPAKPKQVHPSKVLKCAGPKREMCRKVDKKENNIKDFYNMV</sequence>
<proteinExistence type="predicted"/>
<reference evidence="1" key="1">
    <citation type="submission" date="2018-02" db="EMBL/GenBank/DDBJ databases">
        <title>Rhizophora mucronata_Transcriptome.</title>
        <authorList>
            <person name="Meera S.P."/>
            <person name="Sreeshan A."/>
            <person name="Augustine A."/>
        </authorList>
    </citation>
    <scope>NUCLEOTIDE SEQUENCE</scope>
    <source>
        <tissue evidence="1">Leaf</tissue>
    </source>
</reference>
<accession>A0A2P2PQC6</accession>
<name>A0A2P2PQC6_RHIMU</name>
<dbReference type="EMBL" id="GGEC01076478">
    <property type="protein sequence ID" value="MBX56962.1"/>
    <property type="molecule type" value="Transcribed_RNA"/>
</dbReference>
<organism evidence="1">
    <name type="scientific">Rhizophora mucronata</name>
    <name type="common">Asiatic mangrove</name>
    <dbReference type="NCBI Taxonomy" id="61149"/>
    <lineage>
        <taxon>Eukaryota</taxon>
        <taxon>Viridiplantae</taxon>
        <taxon>Streptophyta</taxon>
        <taxon>Embryophyta</taxon>
        <taxon>Tracheophyta</taxon>
        <taxon>Spermatophyta</taxon>
        <taxon>Magnoliopsida</taxon>
        <taxon>eudicotyledons</taxon>
        <taxon>Gunneridae</taxon>
        <taxon>Pentapetalae</taxon>
        <taxon>rosids</taxon>
        <taxon>fabids</taxon>
        <taxon>Malpighiales</taxon>
        <taxon>Rhizophoraceae</taxon>
        <taxon>Rhizophora</taxon>
    </lineage>
</organism>
<dbReference type="AlphaFoldDB" id="A0A2P2PQC6"/>
<protein>
    <submittedName>
        <fullName evidence="1">Uncharacterized protein</fullName>
    </submittedName>
</protein>
<evidence type="ECO:0000313" key="1">
    <source>
        <dbReference type="EMBL" id="MBX56962.1"/>
    </source>
</evidence>